<feature type="domain" description="AAA+ ATPase" evidence="14">
    <location>
        <begin position="196"/>
        <end position="335"/>
    </location>
</feature>
<dbReference type="InterPro" id="IPR037219">
    <property type="entry name" value="Peptidase_M41-like"/>
</dbReference>
<evidence type="ECO:0000256" key="7">
    <source>
        <dbReference type="ARBA" id="ARBA00022741"/>
    </source>
</evidence>
<evidence type="ECO:0000256" key="10">
    <source>
        <dbReference type="ARBA" id="ARBA00022840"/>
    </source>
</evidence>
<dbReference type="GO" id="GO:0016020">
    <property type="term" value="C:membrane"/>
    <property type="evidence" value="ECO:0007669"/>
    <property type="project" value="UniProtKB-SubCell"/>
</dbReference>
<evidence type="ECO:0000256" key="2">
    <source>
        <dbReference type="ARBA" id="ARBA00004370"/>
    </source>
</evidence>
<evidence type="ECO:0000256" key="1">
    <source>
        <dbReference type="ARBA" id="ARBA00001947"/>
    </source>
</evidence>
<dbReference type="InterPro" id="IPR000642">
    <property type="entry name" value="Peptidase_M41"/>
</dbReference>
<keyword evidence="12" id="KW-0482">Metalloprotease</keyword>
<sequence length="634" mass="70046">MNDISRLLPSNQIQQSWLNGVGKPWSYGDLFELSASDKIQALSITSDGKNAIAIDTDHVTEVAASNLHVIKLFPENVDSLLQSLIANHVNVDIIDIPKNELFEFFGKVGEAFYNVGIYYFVITFVISILTRFGQNSGLGPGNLMSPLNNKNNLIDATTLNTTFADVAGCDEAKFELMEVVDFLKDKEKYEQAGAKIPKGVLLEGNPGTGKTLLARAVAGEAGVPFLSASGSEFIELYVGIGASRVRSLFEKAKENAPCVVFIDEIDAVGRKRGAGIAGGNDEREQTLNQILTNMDGFTTTDGIVVVAATNRIDVLDSALTRPGRFDRKVKVGLPDSIGRKRIFDVHFKNKKLASDYNLDELVSLTPGFSGADIANLANEAAIYSVRANNTKITQQNILDAYEKITIGIPSTTNNQEDEEVDLVAYHEIGHAFMVSLFNDIFDLRKITIKENKNGAGGYTLFTPKERFQKYATKRSVLANLIIALGGRAAEVYLYRKKNEKVEYDSYIFDNFKDLDITTGAVGDLKQANELARKYITEYGFGDNLCYNKNTNENMPFLGGDMSNQGNKISDIKKCDIDTQAEYLIDFAYRKALELIYSNADIFESLVTLLKTDKIIQGKQVYDLVEKIKNKPNDI</sequence>
<dbReference type="SUPFAM" id="SSF140990">
    <property type="entry name" value="FtsH protease domain-like"/>
    <property type="match status" value="1"/>
</dbReference>
<dbReference type="InterPro" id="IPR003593">
    <property type="entry name" value="AAA+_ATPase"/>
</dbReference>
<evidence type="ECO:0000256" key="11">
    <source>
        <dbReference type="ARBA" id="ARBA00022989"/>
    </source>
</evidence>
<dbReference type="GO" id="GO:0004222">
    <property type="term" value="F:metalloendopeptidase activity"/>
    <property type="evidence" value="ECO:0007669"/>
    <property type="project" value="InterPro"/>
</dbReference>
<dbReference type="Pfam" id="PF17862">
    <property type="entry name" value="AAA_lid_3"/>
    <property type="match status" value="1"/>
</dbReference>
<dbReference type="InterPro" id="IPR027417">
    <property type="entry name" value="P-loop_NTPase"/>
</dbReference>
<dbReference type="SUPFAM" id="SSF52540">
    <property type="entry name" value="P-loop containing nucleoside triphosphate hydrolases"/>
    <property type="match status" value="1"/>
</dbReference>
<evidence type="ECO:0000256" key="5">
    <source>
        <dbReference type="ARBA" id="ARBA00022692"/>
    </source>
</evidence>
<comment type="cofactor">
    <cofactor evidence="1">
        <name>Zn(2+)</name>
        <dbReference type="ChEBI" id="CHEBI:29105"/>
    </cofactor>
</comment>
<dbReference type="CDD" id="cd19501">
    <property type="entry name" value="RecA-like_FtsH"/>
    <property type="match status" value="1"/>
</dbReference>
<organism evidence="15">
    <name type="scientific">viral metagenome</name>
    <dbReference type="NCBI Taxonomy" id="1070528"/>
    <lineage>
        <taxon>unclassified sequences</taxon>
        <taxon>metagenomes</taxon>
        <taxon>organismal metagenomes</taxon>
    </lineage>
</organism>
<keyword evidence="4" id="KW-0645">Protease</keyword>
<dbReference type="Gene3D" id="3.40.50.300">
    <property type="entry name" value="P-loop containing nucleotide triphosphate hydrolases"/>
    <property type="match status" value="1"/>
</dbReference>
<dbReference type="PANTHER" id="PTHR23076:SF97">
    <property type="entry name" value="ATP-DEPENDENT ZINC METALLOPROTEASE YME1L1"/>
    <property type="match status" value="1"/>
</dbReference>
<dbReference type="FunFam" id="3.40.50.300:FF:000001">
    <property type="entry name" value="ATP-dependent zinc metalloprotease FtsH"/>
    <property type="match status" value="1"/>
</dbReference>
<evidence type="ECO:0000259" key="14">
    <source>
        <dbReference type="SMART" id="SM00382"/>
    </source>
</evidence>
<dbReference type="GO" id="GO:0004176">
    <property type="term" value="F:ATP-dependent peptidase activity"/>
    <property type="evidence" value="ECO:0007669"/>
    <property type="project" value="InterPro"/>
</dbReference>
<evidence type="ECO:0000256" key="8">
    <source>
        <dbReference type="ARBA" id="ARBA00022801"/>
    </source>
</evidence>
<dbReference type="InterPro" id="IPR041569">
    <property type="entry name" value="AAA_lid_3"/>
</dbReference>
<keyword evidence="11" id="KW-1133">Transmembrane helix</keyword>
<protein>
    <recommendedName>
        <fullName evidence="14">AAA+ ATPase domain-containing protein</fullName>
    </recommendedName>
</protein>
<keyword evidence="6" id="KW-0479">Metal-binding</keyword>
<dbReference type="Gene3D" id="1.10.8.60">
    <property type="match status" value="1"/>
</dbReference>
<comment type="subcellular location">
    <subcellularLocation>
        <location evidence="2">Membrane</location>
    </subcellularLocation>
</comment>
<dbReference type="GO" id="GO:0046872">
    <property type="term" value="F:metal ion binding"/>
    <property type="evidence" value="ECO:0007669"/>
    <property type="project" value="UniProtKB-KW"/>
</dbReference>
<keyword evidence="7" id="KW-0547">Nucleotide-binding</keyword>
<evidence type="ECO:0000256" key="12">
    <source>
        <dbReference type="ARBA" id="ARBA00023049"/>
    </source>
</evidence>
<dbReference type="GO" id="GO:0006508">
    <property type="term" value="P:proteolysis"/>
    <property type="evidence" value="ECO:0007669"/>
    <property type="project" value="UniProtKB-KW"/>
</dbReference>
<evidence type="ECO:0000256" key="6">
    <source>
        <dbReference type="ARBA" id="ARBA00022723"/>
    </source>
</evidence>
<dbReference type="GO" id="GO:0005524">
    <property type="term" value="F:ATP binding"/>
    <property type="evidence" value="ECO:0007669"/>
    <property type="project" value="UniProtKB-KW"/>
</dbReference>
<keyword evidence="8" id="KW-0378">Hydrolase</keyword>
<keyword evidence="9" id="KW-0862">Zinc</keyword>
<dbReference type="Gene3D" id="1.20.58.760">
    <property type="entry name" value="Peptidase M41"/>
    <property type="match status" value="1"/>
</dbReference>
<keyword evidence="5" id="KW-0812">Transmembrane</keyword>
<dbReference type="EMBL" id="MN738821">
    <property type="protein sequence ID" value="QHT37853.1"/>
    <property type="molecule type" value="Genomic_DNA"/>
</dbReference>
<evidence type="ECO:0000256" key="3">
    <source>
        <dbReference type="ARBA" id="ARBA00010044"/>
    </source>
</evidence>
<dbReference type="GO" id="GO:0016887">
    <property type="term" value="F:ATP hydrolysis activity"/>
    <property type="evidence" value="ECO:0007669"/>
    <property type="project" value="InterPro"/>
</dbReference>
<dbReference type="Pfam" id="PF01434">
    <property type="entry name" value="Peptidase_M41"/>
    <property type="match status" value="1"/>
</dbReference>
<dbReference type="PROSITE" id="PS00674">
    <property type="entry name" value="AAA"/>
    <property type="match status" value="1"/>
</dbReference>
<evidence type="ECO:0000313" key="15">
    <source>
        <dbReference type="EMBL" id="QHT37853.1"/>
    </source>
</evidence>
<proteinExistence type="inferred from homology"/>
<keyword evidence="13" id="KW-0472">Membrane</keyword>
<dbReference type="InterPro" id="IPR003960">
    <property type="entry name" value="ATPase_AAA_CS"/>
</dbReference>
<dbReference type="PANTHER" id="PTHR23076">
    <property type="entry name" value="METALLOPROTEASE M41 FTSH"/>
    <property type="match status" value="1"/>
</dbReference>
<dbReference type="AlphaFoldDB" id="A0A6C0FB62"/>
<dbReference type="InterPro" id="IPR003959">
    <property type="entry name" value="ATPase_AAA_core"/>
</dbReference>
<dbReference type="Pfam" id="PF00004">
    <property type="entry name" value="AAA"/>
    <property type="match status" value="1"/>
</dbReference>
<dbReference type="SMART" id="SM00382">
    <property type="entry name" value="AAA"/>
    <property type="match status" value="1"/>
</dbReference>
<name>A0A6C0FB62_9ZZZZ</name>
<reference evidence="15" key="1">
    <citation type="journal article" date="2020" name="Nature">
        <title>Giant virus diversity and host interactions through global metagenomics.</title>
        <authorList>
            <person name="Schulz F."/>
            <person name="Roux S."/>
            <person name="Paez-Espino D."/>
            <person name="Jungbluth S."/>
            <person name="Walsh D.A."/>
            <person name="Denef V.J."/>
            <person name="McMahon K.D."/>
            <person name="Konstantinidis K.T."/>
            <person name="Eloe-Fadrosh E.A."/>
            <person name="Kyrpides N.C."/>
            <person name="Woyke T."/>
        </authorList>
    </citation>
    <scope>NUCLEOTIDE SEQUENCE</scope>
    <source>
        <strain evidence="15">GVMAG-S-ERX556049-19</strain>
    </source>
</reference>
<evidence type="ECO:0000256" key="13">
    <source>
        <dbReference type="ARBA" id="ARBA00023136"/>
    </source>
</evidence>
<evidence type="ECO:0000256" key="9">
    <source>
        <dbReference type="ARBA" id="ARBA00022833"/>
    </source>
</evidence>
<dbReference type="FunFam" id="1.10.8.60:FF:000001">
    <property type="entry name" value="ATP-dependent zinc metalloprotease FtsH"/>
    <property type="match status" value="1"/>
</dbReference>
<accession>A0A6C0FB62</accession>
<evidence type="ECO:0000256" key="4">
    <source>
        <dbReference type="ARBA" id="ARBA00022670"/>
    </source>
</evidence>
<comment type="similarity">
    <text evidence="3">In the C-terminal section; belongs to the peptidase M41 family.</text>
</comment>
<keyword evidence="10" id="KW-0067">ATP-binding</keyword>